<accession>A0A1I7Z926</accession>
<feature type="region of interest" description="Disordered" evidence="1">
    <location>
        <begin position="36"/>
        <end position="60"/>
    </location>
</feature>
<evidence type="ECO:0000313" key="2">
    <source>
        <dbReference type="Proteomes" id="UP000095287"/>
    </source>
</evidence>
<name>A0A1I7Z926_9BILA</name>
<keyword evidence="2" id="KW-1185">Reference proteome</keyword>
<organism evidence="2 3">
    <name type="scientific">Steinernema glaseri</name>
    <dbReference type="NCBI Taxonomy" id="37863"/>
    <lineage>
        <taxon>Eukaryota</taxon>
        <taxon>Metazoa</taxon>
        <taxon>Ecdysozoa</taxon>
        <taxon>Nematoda</taxon>
        <taxon>Chromadorea</taxon>
        <taxon>Rhabditida</taxon>
        <taxon>Tylenchina</taxon>
        <taxon>Panagrolaimomorpha</taxon>
        <taxon>Strongyloidoidea</taxon>
        <taxon>Steinernematidae</taxon>
        <taxon>Steinernema</taxon>
    </lineage>
</organism>
<dbReference type="AlphaFoldDB" id="A0A1I7Z926"/>
<protein>
    <submittedName>
        <fullName evidence="3">Uncharacterized protein</fullName>
    </submittedName>
</protein>
<dbReference type="Proteomes" id="UP000095287">
    <property type="component" value="Unplaced"/>
</dbReference>
<evidence type="ECO:0000256" key="1">
    <source>
        <dbReference type="SAM" id="MobiDB-lite"/>
    </source>
</evidence>
<reference evidence="3" key="1">
    <citation type="submission" date="2016-11" db="UniProtKB">
        <authorList>
            <consortium name="WormBaseParasite"/>
        </authorList>
    </citation>
    <scope>IDENTIFICATION</scope>
</reference>
<dbReference type="WBParaSite" id="L893_g24047.t1">
    <property type="protein sequence ID" value="L893_g24047.t1"/>
    <property type="gene ID" value="L893_g24047"/>
</dbReference>
<sequence length="76" mass="8436">MIGAIGAYGFVEDLLAGNEVLRSLLSSNDHHGQLRITPSHNPRSKVSVHKQTTQFIPRRRESASRGDILFPAVLRD</sequence>
<proteinExistence type="predicted"/>
<evidence type="ECO:0000313" key="3">
    <source>
        <dbReference type="WBParaSite" id="L893_g24047.t1"/>
    </source>
</evidence>